<dbReference type="AlphaFoldDB" id="A0A4R1XEJ0"/>
<dbReference type="SUPFAM" id="SSF48452">
    <property type="entry name" value="TPR-like"/>
    <property type="match status" value="1"/>
</dbReference>
<evidence type="ECO:0000313" key="2">
    <source>
        <dbReference type="Proteomes" id="UP000294963"/>
    </source>
</evidence>
<name>A0A4R1XEJ0_ACICA</name>
<comment type="caution">
    <text evidence="1">The sequence shown here is derived from an EMBL/GenBank/DDBJ whole genome shotgun (WGS) entry which is preliminary data.</text>
</comment>
<evidence type="ECO:0008006" key="3">
    <source>
        <dbReference type="Google" id="ProtNLM"/>
    </source>
</evidence>
<dbReference type="OrthoDB" id="1391234at2"/>
<dbReference type="EMBL" id="SLVJ01000028">
    <property type="protein sequence ID" value="TCM61439.1"/>
    <property type="molecule type" value="Genomic_DNA"/>
</dbReference>
<gene>
    <name evidence="1" type="ORF">EC844_12837</name>
</gene>
<keyword evidence="2" id="KW-1185">Reference proteome</keyword>
<sequence>MHNQELEQLFNADDLEMVMEKVIGDYLNDDNFAAVIEYVEQRIANQIDPLQGLCLLVGVYEYRQDDHRLLLSLDRAITFAKHLYSKNRELRDLNVSKFWLKKIYLLQRRYKNAAHSGEDSQQAQQIVQEIEQGLDSFVSHDEIQLFDLAEIAYEYGNIGLVQKILAQLREGLQQADSLHSKLLQWYQRLNQYQLQGDLTPDIEHIQLLLEANYAEILSISPKHYYQHALKIIERNPHNAEAEYYVGLYLYKQQQFEQARSYLRKSLQKKVDIYTWGRLIETEYLLDRSLPEDIPNFSDNTPRELYNEGVNQLEFVAEILNHTVIAEEVSTQLKQICCEIFSQAYLQFKAYFEQNIFASDRYINYQLWAECCNQYATQLGQLNQTRQCAEIASEGLNYAEHVGLRFNLLAALMNGKEYQSADQALAEYFSRYSGADGQFYSHQIQRAHQLMVDFYLGRKAGLKEKCQAVLFELYQHQPATELNEFDRRDFVLSKIFIENIICDLSELDDVQTCIAYYEGIAAEYPKESFAHYMLMQEYDDQAEYLQVKQHSSQFLIHMDEVVMDDDESNLARHLYIKSCLMLEQYQDAIQFFLKHEADIDQTMEQADYVQLLSKMIQIYASTNYLDKIDQLILRVEDMYLSHAWPDDQLKEKIYLAHAELLYKNGNLKAAHQRLNQVLSYDDHDPQADQFKRDWKKPSFFSRFF</sequence>
<protein>
    <recommendedName>
        <fullName evidence="3">Tetratricopeptide repeat protein</fullName>
    </recommendedName>
</protein>
<evidence type="ECO:0000313" key="1">
    <source>
        <dbReference type="EMBL" id="TCM61439.1"/>
    </source>
</evidence>
<dbReference type="Gene3D" id="1.25.40.10">
    <property type="entry name" value="Tetratricopeptide repeat domain"/>
    <property type="match status" value="2"/>
</dbReference>
<proteinExistence type="predicted"/>
<organism evidence="1 2">
    <name type="scientific">Acinetobacter calcoaceticus</name>
    <dbReference type="NCBI Taxonomy" id="471"/>
    <lineage>
        <taxon>Bacteria</taxon>
        <taxon>Pseudomonadati</taxon>
        <taxon>Pseudomonadota</taxon>
        <taxon>Gammaproteobacteria</taxon>
        <taxon>Moraxellales</taxon>
        <taxon>Moraxellaceae</taxon>
        <taxon>Acinetobacter</taxon>
        <taxon>Acinetobacter calcoaceticus/baumannii complex</taxon>
    </lineage>
</organism>
<dbReference type="InterPro" id="IPR011990">
    <property type="entry name" value="TPR-like_helical_dom_sf"/>
</dbReference>
<accession>A0A4R1XEJ0</accession>
<dbReference type="Proteomes" id="UP000294963">
    <property type="component" value="Unassembled WGS sequence"/>
</dbReference>
<reference evidence="1 2" key="1">
    <citation type="submission" date="2019-03" db="EMBL/GenBank/DDBJ databases">
        <title>Genomic analyses of the natural microbiome of Caenorhabditis elegans.</title>
        <authorList>
            <person name="Samuel B."/>
        </authorList>
    </citation>
    <scope>NUCLEOTIDE SEQUENCE [LARGE SCALE GENOMIC DNA]</scope>
    <source>
        <strain evidence="1 2">JUb89</strain>
    </source>
</reference>